<proteinExistence type="inferred from homology"/>
<dbReference type="GO" id="GO:0005637">
    <property type="term" value="C:nuclear inner membrane"/>
    <property type="evidence" value="ECO:0007669"/>
    <property type="project" value="UniProtKB-SubCell"/>
</dbReference>
<dbReference type="Ensembl" id="ENSCSET00000013166.1">
    <property type="protein sequence ID" value="ENSCSEP00000013008.1"/>
    <property type="gene ID" value="ENSCSEG00000008399.1"/>
</dbReference>
<dbReference type="GeneTree" id="ENSGT00390000002174"/>
<keyword evidence="7" id="KW-0539">Nucleus</keyword>
<dbReference type="OMA" id="MAGFMKW"/>
<keyword evidence="6 8" id="KW-0472">Membrane</keyword>
<feature type="transmembrane region" description="Helical" evidence="8">
    <location>
        <begin position="208"/>
        <end position="227"/>
    </location>
</feature>
<dbReference type="PANTHER" id="PTHR13598:SF4">
    <property type="entry name" value="NUCLEAR ENVELOPE INTEGRAL MEMBRANE PROTEIN 1"/>
    <property type="match status" value="1"/>
</dbReference>
<sequence length="396" mass="45756">GCGFDILKMKVSSALTSIKLLVFILLFFCSIQTVHLEKSVVIDLEDGEEYVLSGSQLFCYQNNIESTWMESWTRIQVKVWSSDWFRVKIVDEEDHQHEVESFVLWRWFQRCLNEQHKEASIGISLSNKKTCFRIDPSTNGHYTLKPLWHFDVPLFLVFLYGILLLVFADSLTRSQIFFYFAGISTGLTFSVIILVFILTRFIPKKVPFYFLIAGSWSFSVYVVQLLLKNIQTILREHWAWVQGYIAVVGFISFAVCYHHGPLTEEKTKDIMSWALQLLGLFLIYFGCQIPQVAYAVMVAALFAKNLECLASSVFRTLVKFTQLVFCKPECGGLLTWGQVETLPAFEEQRKCCTGPLYSPKRFACFAESSRTMCNEPSNEHYFNLEDDSFFTEDEED</sequence>
<reference evidence="9" key="2">
    <citation type="submission" date="2025-08" db="UniProtKB">
        <authorList>
            <consortium name="Ensembl"/>
        </authorList>
    </citation>
    <scope>IDENTIFICATION</scope>
</reference>
<feature type="transmembrane region" description="Helical" evidence="8">
    <location>
        <begin position="147"/>
        <end position="167"/>
    </location>
</feature>
<dbReference type="Pfam" id="PF10225">
    <property type="entry name" value="NEMP"/>
    <property type="match status" value="1"/>
</dbReference>
<dbReference type="InParanoid" id="A0A3P8VCF7"/>
<feature type="transmembrane region" description="Helical" evidence="8">
    <location>
        <begin position="280"/>
        <end position="303"/>
    </location>
</feature>
<keyword evidence="10" id="KW-1185">Reference proteome</keyword>
<dbReference type="STRING" id="244447.ENSCSEP00000013008"/>
<evidence type="ECO:0000256" key="7">
    <source>
        <dbReference type="ARBA" id="ARBA00023242"/>
    </source>
</evidence>
<keyword evidence="3 8" id="KW-0812">Transmembrane</keyword>
<protein>
    <submittedName>
        <fullName evidence="9">Nuclear envelope integral membrane protein 1</fullName>
    </submittedName>
</protein>
<keyword evidence="5 8" id="KW-1133">Transmembrane helix</keyword>
<reference evidence="9" key="3">
    <citation type="submission" date="2025-09" db="UniProtKB">
        <authorList>
            <consortium name="Ensembl"/>
        </authorList>
    </citation>
    <scope>IDENTIFICATION</scope>
</reference>
<evidence type="ECO:0000256" key="3">
    <source>
        <dbReference type="ARBA" id="ARBA00022692"/>
    </source>
</evidence>
<evidence type="ECO:0000256" key="4">
    <source>
        <dbReference type="ARBA" id="ARBA00022729"/>
    </source>
</evidence>
<dbReference type="PANTHER" id="PTHR13598">
    <property type="entry name" value="AT07567P-RELATED"/>
    <property type="match status" value="1"/>
</dbReference>
<evidence type="ECO:0000313" key="9">
    <source>
        <dbReference type="Ensembl" id="ENSCSEP00000013008.1"/>
    </source>
</evidence>
<evidence type="ECO:0000256" key="2">
    <source>
        <dbReference type="ARBA" id="ARBA00005748"/>
    </source>
</evidence>
<dbReference type="Proteomes" id="UP000265120">
    <property type="component" value="Chromosome 14"/>
</dbReference>
<evidence type="ECO:0000256" key="8">
    <source>
        <dbReference type="SAM" id="Phobius"/>
    </source>
</evidence>
<evidence type="ECO:0000313" key="10">
    <source>
        <dbReference type="Proteomes" id="UP000265120"/>
    </source>
</evidence>
<evidence type="ECO:0000256" key="6">
    <source>
        <dbReference type="ARBA" id="ARBA00023136"/>
    </source>
</evidence>
<feature type="transmembrane region" description="Helical" evidence="8">
    <location>
        <begin position="239"/>
        <end position="260"/>
    </location>
</feature>
<name>A0A3P8VCF7_CYNSE</name>
<feature type="transmembrane region" description="Helical" evidence="8">
    <location>
        <begin position="176"/>
        <end position="202"/>
    </location>
</feature>
<evidence type="ECO:0000256" key="1">
    <source>
        <dbReference type="ARBA" id="ARBA00004575"/>
    </source>
</evidence>
<evidence type="ECO:0000256" key="5">
    <source>
        <dbReference type="ARBA" id="ARBA00022989"/>
    </source>
</evidence>
<comment type="similarity">
    <text evidence="2">Belongs to the NEMP family.</text>
</comment>
<dbReference type="AlphaFoldDB" id="A0A3P8VCF7"/>
<keyword evidence="4" id="KW-0732">Signal</keyword>
<reference evidence="9 10" key="1">
    <citation type="journal article" date="2014" name="Nat. Genet.">
        <title>Whole-genome sequence of a flatfish provides insights into ZW sex chromosome evolution and adaptation to a benthic lifestyle.</title>
        <authorList>
            <person name="Chen S."/>
            <person name="Zhang G."/>
            <person name="Shao C."/>
            <person name="Huang Q."/>
            <person name="Liu G."/>
            <person name="Zhang P."/>
            <person name="Song W."/>
            <person name="An N."/>
            <person name="Chalopin D."/>
            <person name="Volff J.N."/>
            <person name="Hong Y."/>
            <person name="Li Q."/>
            <person name="Sha Z."/>
            <person name="Zhou H."/>
            <person name="Xie M."/>
            <person name="Yu Q."/>
            <person name="Liu Y."/>
            <person name="Xiang H."/>
            <person name="Wang N."/>
            <person name="Wu K."/>
            <person name="Yang C."/>
            <person name="Zhou Q."/>
            <person name="Liao X."/>
            <person name="Yang L."/>
            <person name="Hu Q."/>
            <person name="Zhang J."/>
            <person name="Meng L."/>
            <person name="Jin L."/>
            <person name="Tian Y."/>
            <person name="Lian J."/>
            <person name="Yang J."/>
            <person name="Miao G."/>
            <person name="Liu S."/>
            <person name="Liang Z."/>
            <person name="Yan F."/>
            <person name="Li Y."/>
            <person name="Sun B."/>
            <person name="Zhang H."/>
            <person name="Zhang J."/>
            <person name="Zhu Y."/>
            <person name="Du M."/>
            <person name="Zhao Y."/>
            <person name="Schartl M."/>
            <person name="Tang Q."/>
            <person name="Wang J."/>
        </authorList>
    </citation>
    <scope>NUCLEOTIDE SEQUENCE</scope>
</reference>
<accession>A0A3P8VCF7</accession>
<organism evidence="9 10">
    <name type="scientific">Cynoglossus semilaevis</name>
    <name type="common">Tongue sole</name>
    <dbReference type="NCBI Taxonomy" id="244447"/>
    <lineage>
        <taxon>Eukaryota</taxon>
        <taxon>Metazoa</taxon>
        <taxon>Chordata</taxon>
        <taxon>Craniata</taxon>
        <taxon>Vertebrata</taxon>
        <taxon>Euteleostomi</taxon>
        <taxon>Actinopterygii</taxon>
        <taxon>Neopterygii</taxon>
        <taxon>Teleostei</taxon>
        <taxon>Neoteleostei</taxon>
        <taxon>Acanthomorphata</taxon>
        <taxon>Carangaria</taxon>
        <taxon>Pleuronectiformes</taxon>
        <taxon>Pleuronectoidei</taxon>
        <taxon>Cynoglossidae</taxon>
        <taxon>Cynoglossinae</taxon>
        <taxon>Cynoglossus</taxon>
    </lineage>
</organism>
<dbReference type="InterPro" id="IPR019358">
    <property type="entry name" value="NEMP_fam"/>
</dbReference>
<comment type="subcellular location">
    <subcellularLocation>
        <location evidence="1">Nucleus inner membrane</location>
        <topology evidence="1">Multi-pass membrane protein</topology>
        <orientation evidence="1">Nucleoplasmic side</orientation>
    </subcellularLocation>
</comment>